<feature type="compositionally biased region" description="Polar residues" evidence="2">
    <location>
        <begin position="47"/>
        <end position="61"/>
    </location>
</feature>
<gene>
    <name evidence="4" type="ORF">MSYG_3971</name>
</gene>
<dbReference type="Pfam" id="PF06516">
    <property type="entry name" value="NUP"/>
    <property type="match status" value="1"/>
</dbReference>
<organism evidence="4 5">
    <name type="scientific">Malassezia sympodialis (strain ATCC 42132)</name>
    <name type="common">Atopic eczema-associated yeast</name>
    <dbReference type="NCBI Taxonomy" id="1230383"/>
    <lineage>
        <taxon>Eukaryota</taxon>
        <taxon>Fungi</taxon>
        <taxon>Dikarya</taxon>
        <taxon>Basidiomycota</taxon>
        <taxon>Ustilaginomycotina</taxon>
        <taxon>Malasseziomycetes</taxon>
        <taxon>Malasseziales</taxon>
        <taxon>Malasseziaceae</taxon>
        <taxon>Malassezia</taxon>
    </lineage>
</organism>
<dbReference type="OrthoDB" id="2331083at2759"/>
<evidence type="ECO:0000313" key="5">
    <source>
        <dbReference type="Proteomes" id="UP000186303"/>
    </source>
</evidence>
<dbReference type="VEuPathDB" id="FungiDB:MSYG_3971"/>
<feature type="region of interest" description="Disordered" evidence="2">
    <location>
        <begin position="21"/>
        <end position="61"/>
    </location>
</feature>
<accession>A0A1M8AB10</accession>
<comment type="function">
    <text evidence="1">Nucleoside permease that transports adenosine and guanosine.</text>
</comment>
<feature type="compositionally biased region" description="Low complexity" evidence="2">
    <location>
        <begin position="22"/>
        <end position="46"/>
    </location>
</feature>
<keyword evidence="1" id="KW-0813">Transport</keyword>
<dbReference type="GO" id="GO:0055085">
    <property type="term" value="P:transmembrane transport"/>
    <property type="evidence" value="ECO:0007669"/>
    <property type="project" value="InterPro"/>
</dbReference>
<comment type="similarity">
    <text evidence="1">Belongs to the NUP family.</text>
</comment>
<evidence type="ECO:0000313" key="4">
    <source>
        <dbReference type="EMBL" id="SHO79621.1"/>
    </source>
</evidence>
<name>A0A1M8AB10_MALS4</name>
<dbReference type="PIRSF" id="PIRSF013171">
    <property type="entry name" value="Pur_nuclsid_perm"/>
    <property type="match status" value="1"/>
</dbReference>
<dbReference type="OMA" id="WAHYLVE"/>
<feature type="chain" id="PRO_5012207149" description="Purine nucleoside permease" evidence="3">
    <location>
        <begin position="21"/>
        <end position="394"/>
    </location>
</feature>
<dbReference type="InterPro" id="IPR009486">
    <property type="entry name" value="Pur_nuclsid_perm"/>
</dbReference>
<dbReference type="PANTHER" id="PTHR38643:SF1">
    <property type="entry name" value="PURINE NUCLEOSIDE PERMEASE C285.05-RELATED"/>
    <property type="match status" value="1"/>
</dbReference>
<feature type="signal peptide" evidence="3">
    <location>
        <begin position="1"/>
        <end position="20"/>
    </location>
</feature>
<evidence type="ECO:0000256" key="1">
    <source>
        <dbReference type="PIRNR" id="PIRNR013171"/>
    </source>
</evidence>
<dbReference type="EMBL" id="LT671827">
    <property type="protein sequence ID" value="SHO79621.1"/>
    <property type="molecule type" value="Genomic_DNA"/>
</dbReference>
<evidence type="ECO:0000256" key="3">
    <source>
        <dbReference type="SAM" id="SignalP"/>
    </source>
</evidence>
<dbReference type="STRING" id="1230383.A0A1M8AB10"/>
<evidence type="ECO:0008006" key="6">
    <source>
        <dbReference type="Google" id="ProtNLM"/>
    </source>
</evidence>
<protein>
    <recommendedName>
        <fullName evidence="6">Purine nucleoside permease</fullName>
    </recommendedName>
</protein>
<proteinExistence type="inferred from homology"/>
<dbReference type="GO" id="GO:0005783">
    <property type="term" value="C:endoplasmic reticulum"/>
    <property type="evidence" value="ECO:0007669"/>
    <property type="project" value="TreeGrafter"/>
</dbReference>
<dbReference type="AlphaFoldDB" id="A0A1M8AB10"/>
<dbReference type="PANTHER" id="PTHR38643">
    <property type="entry name" value="PURINE NUCLEOSIDE PERMEASE C285.05-RELATED"/>
    <property type="match status" value="1"/>
</dbReference>
<keyword evidence="5" id="KW-1185">Reference proteome</keyword>
<sequence length="394" mass="42395">MRFTLLALLVVILGVSKGWAQEPATPSSESSDAAATSANPLATASSQASPETNNETTSSPDTLMPKVMVVTLFEPERKAWIGRNFTYPRVIEVPGLSPLFPNVSCTSNSDVCLATLGEGEINAAASMTALLFSPKFNLTQTYFIVNGIAGINPAMGTIGSVGFPKFAVQFGLQYGLDAREIPSNWTDSFWNYGTSQPGEYPGWLYGTEVFGLNTGLLDKVFPIATQVQLNDTQLAMDQRAAYSQPPARSPPAVFHGDVMTSDLYFTGAKFGDMASNLTYTLTNGTGAYALTAQEDNAVLETLVRAHKAGVADYGRTILYRSASDFDRAPPGSNDYEYFMNVTKLPDLAKPALENLFLVGFPIVTAITSNWTDWLQVPNSTILSGYGDVFGNVVN</sequence>
<evidence type="ECO:0000256" key="2">
    <source>
        <dbReference type="SAM" id="MobiDB-lite"/>
    </source>
</evidence>
<reference evidence="5" key="1">
    <citation type="journal article" date="2017" name="Nucleic Acids Res.">
        <title>Proteogenomics produces comprehensive and highly accurate protein-coding gene annotation in a complete genome assembly of Malassezia sympodialis.</title>
        <authorList>
            <person name="Zhu Y."/>
            <person name="Engstroem P.G."/>
            <person name="Tellgren-Roth C."/>
            <person name="Baudo C.D."/>
            <person name="Kennell J.C."/>
            <person name="Sun S."/>
            <person name="Billmyre R.B."/>
            <person name="Schroeder M.S."/>
            <person name="Andersson A."/>
            <person name="Holm T."/>
            <person name="Sigurgeirsson B."/>
            <person name="Wu G."/>
            <person name="Sankaranarayanan S.R."/>
            <person name="Siddharthan R."/>
            <person name="Sanyal K."/>
            <person name="Lundeberg J."/>
            <person name="Nystedt B."/>
            <person name="Boekhout T."/>
            <person name="Dawson T.L. Jr."/>
            <person name="Heitman J."/>
            <person name="Scheynius A."/>
            <person name="Lehtioe J."/>
        </authorList>
    </citation>
    <scope>NUCLEOTIDE SEQUENCE [LARGE SCALE GENOMIC DNA]</scope>
    <source>
        <strain evidence="5">ATCC 42132</strain>
    </source>
</reference>
<keyword evidence="3" id="KW-0732">Signal</keyword>
<dbReference type="Proteomes" id="UP000186303">
    <property type="component" value="Chromosome 7"/>
</dbReference>